<proteinExistence type="predicted"/>
<dbReference type="GeneID" id="88775474"/>
<accession>A0A4P9J132</accession>
<sequence>MLELFIVIIIFSSPFLILIITKRYFSYKTTIMAAHAKFKGLNNNNKITKLEEQTAMLSKRVAVLEEIVTSRHFELSNKIAKL</sequence>
<keyword evidence="1" id="KW-1133">Transmembrane helix</keyword>
<feature type="transmembrane region" description="Helical" evidence="1">
    <location>
        <begin position="6"/>
        <end position="25"/>
    </location>
</feature>
<keyword evidence="1" id="KW-0472">Membrane</keyword>
<evidence type="ECO:0000313" key="2">
    <source>
        <dbReference type="EMBL" id="QCU74309.1"/>
    </source>
</evidence>
<reference evidence="2 3" key="1">
    <citation type="submission" date="2019-05" db="EMBL/GenBank/DDBJ databases">
        <title>Complete genome sequence of Pseudoalteromonas sp. 16-SW-7(T) isolated from the Okhotsk Sea, Russia.</title>
        <authorList>
            <person name="Nguyen T.H."/>
            <person name="Nedashkovskaya O.I."/>
            <person name="Kim S.-G."/>
        </authorList>
    </citation>
    <scope>NUCLEOTIDE SEQUENCE [LARGE SCALE GENOMIC DNA]</scope>
    <source>
        <strain evidence="2 3">16-SW-7</strain>
    </source>
</reference>
<organism evidence="2 3">
    <name type="scientific">Pseudoalteromonas distincta</name>
    <dbReference type="NCBI Taxonomy" id="77608"/>
    <lineage>
        <taxon>Bacteria</taxon>
        <taxon>Pseudomonadati</taxon>
        <taxon>Pseudomonadota</taxon>
        <taxon>Gammaproteobacteria</taxon>
        <taxon>Alteromonadales</taxon>
        <taxon>Pseudoalteromonadaceae</taxon>
        <taxon>Pseudoalteromonas</taxon>
    </lineage>
</organism>
<gene>
    <name evidence="2" type="ORF">FFU37_07420</name>
</gene>
<dbReference type="KEGG" id="pdv:FFU37_07420"/>
<protein>
    <submittedName>
        <fullName evidence="2">Uncharacterized protein</fullName>
    </submittedName>
</protein>
<name>A0A4P9J132_9GAMM</name>
<evidence type="ECO:0000313" key="3">
    <source>
        <dbReference type="Proteomes" id="UP000310065"/>
    </source>
</evidence>
<dbReference type="EMBL" id="CP040558">
    <property type="protein sequence ID" value="QCU74309.1"/>
    <property type="molecule type" value="Genomic_DNA"/>
</dbReference>
<keyword evidence="1" id="KW-0812">Transmembrane</keyword>
<dbReference type="RefSeq" id="WP_138489135.1">
    <property type="nucleotide sequence ID" value="NZ_CP040558.1"/>
</dbReference>
<dbReference type="AlphaFoldDB" id="A0A4P9J132"/>
<evidence type="ECO:0000256" key="1">
    <source>
        <dbReference type="SAM" id="Phobius"/>
    </source>
</evidence>
<dbReference type="Proteomes" id="UP000310065">
    <property type="component" value="Chromosome L1"/>
</dbReference>